<dbReference type="PROSITE" id="PS00886">
    <property type="entry name" value="ILVD_EDD_1"/>
    <property type="match status" value="1"/>
</dbReference>
<proteinExistence type="inferred from homology"/>
<reference evidence="13" key="2">
    <citation type="submission" date="2023-01" db="EMBL/GenBank/DDBJ databases">
        <authorList>
            <person name="Sun Q."/>
            <person name="Evtushenko L."/>
        </authorList>
    </citation>
    <scope>NUCLEOTIDE SEQUENCE</scope>
    <source>
        <strain evidence="13">VKM B-2222</strain>
    </source>
</reference>
<evidence type="ECO:0000256" key="5">
    <source>
        <dbReference type="ARBA" id="ARBA00023014"/>
    </source>
</evidence>
<keyword evidence="5 9" id="KW-0411">Iron-sulfur</keyword>
<evidence type="ECO:0000313" key="13">
    <source>
        <dbReference type="EMBL" id="GLK63925.1"/>
    </source>
</evidence>
<evidence type="ECO:0000256" key="2">
    <source>
        <dbReference type="ARBA" id="ARBA00022485"/>
    </source>
</evidence>
<evidence type="ECO:0000256" key="4">
    <source>
        <dbReference type="ARBA" id="ARBA00023004"/>
    </source>
</evidence>
<protein>
    <recommendedName>
        <fullName evidence="9 10">Phosphogluconate dehydratase</fullName>
        <ecNumber evidence="9 10">4.2.1.12</ecNumber>
    </recommendedName>
</protein>
<evidence type="ECO:0000256" key="9">
    <source>
        <dbReference type="HAMAP-Rule" id="MF_02094"/>
    </source>
</evidence>
<dbReference type="SUPFAM" id="SSF52016">
    <property type="entry name" value="LeuD/IlvD-like"/>
    <property type="match status" value="1"/>
</dbReference>
<name>A0AAD3NXS7_9RHOB</name>
<dbReference type="InterPro" id="IPR000581">
    <property type="entry name" value="ILV_EDD_N"/>
</dbReference>
<evidence type="ECO:0000256" key="10">
    <source>
        <dbReference type="NCBIfam" id="TIGR01196"/>
    </source>
</evidence>
<dbReference type="InterPro" id="IPR037237">
    <property type="entry name" value="IlvD/EDD_N"/>
</dbReference>
<evidence type="ECO:0000256" key="1">
    <source>
        <dbReference type="ARBA" id="ARBA00006486"/>
    </source>
</evidence>
<keyword evidence="14" id="KW-1185">Reference proteome</keyword>
<comment type="similarity">
    <text evidence="1 9">Belongs to the IlvD/Edd family.</text>
</comment>
<dbReference type="GO" id="GO:0051539">
    <property type="term" value="F:4 iron, 4 sulfur cluster binding"/>
    <property type="evidence" value="ECO:0007669"/>
    <property type="project" value="UniProtKB-UniRule"/>
</dbReference>
<accession>A0AAD3NXS7</accession>
<feature type="domain" description="Dihydroxy-acid/6-phosphogluconate dehydratase C-terminal" evidence="12">
    <location>
        <begin position="405"/>
        <end position="596"/>
    </location>
</feature>
<feature type="binding site" evidence="9">
    <location>
        <position position="221"/>
    </location>
    <ligand>
        <name>[4Fe-4S] cluster</name>
        <dbReference type="ChEBI" id="CHEBI:49883"/>
    </ligand>
</feature>
<comment type="caution">
    <text evidence="13">The sequence shown here is derived from an EMBL/GenBank/DDBJ whole genome shotgun (WGS) entry which is preliminary data.</text>
</comment>
<dbReference type="GO" id="GO:0005829">
    <property type="term" value="C:cytosol"/>
    <property type="evidence" value="ECO:0007669"/>
    <property type="project" value="TreeGrafter"/>
</dbReference>
<keyword evidence="4 9" id="KW-0408">Iron</keyword>
<evidence type="ECO:0000259" key="11">
    <source>
        <dbReference type="Pfam" id="PF00920"/>
    </source>
</evidence>
<dbReference type="EC" id="4.2.1.12" evidence="9 10"/>
<keyword evidence="6 9" id="KW-0311">Gluconate utilization</keyword>
<dbReference type="GO" id="GO:0004456">
    <property type="term" value="F:phosphogluconate dehydratase activity"/>
    <property type="evidence" value="ECO:0007669"/>
    <property type="project" value="UniProtKB-UniRule"/>
</dbReference>
<dbReference type="PANTHER" id="PTHR43661">
    <property type="entry name" value="D-XYLONATE DEHYDRATASE"/>
    <property type="match status" value="1"/>
</dbReference>
<comment type="pathway">
    <text evidence="9">Carbohydrate metabolism; Entner-Doudoroff pathway.</text>
</comment>
<evidence type="ECO:0000259" key="12">
    <source>
        <dbReference type="Pfam" id="PF24877"/>
    </source>
</evidence>
<dbReference type="Gene3D" id="3.50.30.80">
    <property type="entry name" value="IlvD/EDD C-terminal domain-like"/>
    <property type="match status" value="1"/>
</dbReference>
<organism evidence="13 14">
    <name type="scientific">Paracoccus kondratievae</name>
    <dbReference type="NCBI Taxonomy" id="135740"/>
    <lineage>
        <taxon>Bacteria</taxon>
        <taxon>Pseudomonadati</taxon>
        <taxon>Pseudomonadota</taxon>
        <taxon>Alphaproteobacteria</taxon>
        <taxon>Rhodobacterales</taxon>
        <taxon>Paracoccaceae</taxon>
        <taxon>Paracoccus</taxon>
    </lineage>
</organism>
<keyword evidence="8 9" id="KW-0119">Carbohydrate metabolism</keyword>
<comment type="cofactor">
    <cofactor evidence="9">
        <name>[4Fe-4S] cluster</name>
        <dbReference type="ChEBI" id="CHEBI:49883"/>
    </cofactor>
    <text evidence="9">Binds 1 [4Fe-4S] cluster.</text>
</comment>
<dbReference type="PROSITE" id="PS00887">
    <property type="entry name" value="ILVD_EDD_2"/>
    <property type="match status" value="1"/>
</dbReference>
<dbReference type="HAMAP" id="MF_02094">
    <property type="entry name" value="Edd"/>
    <property type="match status" value="1"/>
</dbReference>
<dbReference type="GO" id="GO:0046872">
    <property type="term" value="F:metal ion binding"/>
    <property type="evidence" value="ECO:0007669"/>
    <property type="project" value="UniProtKB-KW"/>
</dbReference>
<evidence type="ECO:0000256" key="6">
    <source>
        <dbReference type="ARBA" id="ARBA00023064"/>
    </source>
</evidence>
<keyword evidence="2 9" id="KW-0004">4Fe-4S</keyword>
<comment type="catalytic activity">
    <reaction evidence="9">
        <text>6-phospho-D-gluconate = 2-dehydro-3-deoxy-6-phospho-D-gluconate + H2O</text>
        <dbReference type="Rhea" id="RHEA:17277"/>
        <dbReference type="ChEBI" id="CHEBI:15377"/>
        <dbReference type="ChEBI" id="CHEBI:57569"/>
        <dbReference type="ChEBI" id="CHEBI:58759"/>
        <dbReference type="EC" id="4.2.1.12"/>
    </reaction>
</comment>
<feature type="domain" description="Dihydroxy-acid/6-phosphogluconate dehydratase N-terminal" evidence="11">
    <location>
        <begin position="65"/>
        <end position="379"/>
    </location>
</feature>
<feature type="binding site" evidence="9">
    <location>
        <position position="154"/>
    </location>
    <ligand>
        <name>[4Fe-4S] cluster</name>
        <dbReference type="ChEBI" id="CHEBI:49883"/>
    </ligand>
</feature>
<reference evidence="13" key="1">
    <citation type="journal article" date="2014" name="Int. J. Syst. Evol. Microbiol.">
        <title>Complete genome sequence of Corynebacterium casei LMG S-19264T (=DSM 44701T), isolated from a smear-ripened cheese.</title>
        <authorList>
            <consortium name="US DOE Joint Genome Institute (JGI-PGF)"/>
            <person name="Walter F."/>
            <person name="Albersmeier A."/>
            <person name="Kalinowski J."/>
            <person name="Ruckert C."/>
        </authorList>
    </citation>
    <scope>NUCLEOTIDE SEQUENCE</scope>
    <source>
        <strain evidence="13">VKM B-2222</strain>
    </source>
</reference>
<dbReference type="AlphaFoldDB" id="A0AAD3NXS7"/>
<dbReference type="InterPro" id="IPR042096">
    <property type="entry name" value="Dihydro-acid_dehy_C"/>
</dbReference>
<dbReference type="Proteomes" id="UP001143349">
    <property type="component" value="Unassembled WGS sequence"/>
</dbReference>
<dbReference type="RefSeq" id="WP_271179498.1">
    <property type="nucleotide sequence ID" value="NZ_BSFH01000024.1"/>
</dbReference>
<evidence type="ECO:0000313" key="14">
    <source>
        <dbReference type="Proteomes" id="UP001143349"/>
    </source>
</evidence>
<evidence type="ECO:0000256" key="7">
    <source>
        <dbReference type="ARBA" id="ARBA00023239"/>
    </source>
</evidence>
<dbReference type="InterPro" id="IPR020558">
    <property type="entry name" value="DiOHA_6PGluconate_deHydtase_CS"/>
</dbReference>
<evidence type="ECO:0000256" key="3">
    <source>
        <dbReference type="ARBA" id="ARBA00022723"/>
    </source>
</evidence>
<dbReference type="NCBIfam" id="TIGR01196">
    <property type="entry name" value="edd"/>
    <property type="match status" value="1"/>
</dbReference>
<comment type="function">
    <text evidence="9">Catalyzes the dehydration of 6-phospho-D-gluconate to 2-dehydro-3-deoxy-6-phospho-D-gluconate.</text>
</comment>
<dbReference type="Pfam" id="PF24877">
    <property type="entry name" value="ILV_EDD_C"/>
    <property type="match status" value="1"/>
</dbReference>
<dbReference type="GO" id="GO:0009255">
    <property type="term" value="P:Entner-Doudoroff pathway through 6-phosphogluconate"/>
    <property type="evidence" value="ECO:0007669"/>
    <property type="project" value="UniProtKB-UniRule"/>
</dbReference>
<keyword evidence="7 9" id="KW-0456">Lyase</keyword>
<dbReference type="EMBL" id="BSFH01000024">
    <property type="protein sequence ID" value="GLK63925.1"/>
    <property type="molecule type" value="Genomic_DNA"/>
</dbReference>
<dbReference type="PANTHER" id="PTHR43661:SF1">
    <property type="entry name" value="PHOSPHOGLUCONATE DEHYDRATASE"/>
    <property type="match status" value="1"/>
</dbReference>
<dbReference type="InterPro" id="IPR004786">
    <property type="entry name" value="6-phosphgluc_deHydtase"/>
</dbReference>
<dbReference type="GO" id="GO:0019521">
    <property type="term" value="P:D-gluconate metabolic process"/>
    <property type="evidence" value="ECO:0007669"/>
    <property type="project" value="UniProtKB-KW"/>
</dbReference>
<keyword evidence="3 9" id="KW-0479">Metal-binding</keyword>
<dbReference type="Pfam" id="PF00920">
    <property type="entry name" value="ILVD_EDD_N"/>
    <property type="match status" value="1"/>
</dbReference>
<dbReference type="InterPro" id="IPR056740">
    <property type="entry name" value="ILV_EDD_C"/>
</dbReference>
<dbReference type="SUPFAM" id="SSF143975">
    <property type="entry name" value="IlvD/EDD N-terminal domain-like"/>
    <property type="match status" value="1"/>
</dbReference>
<sequence>MTLHATIARVTDRIRERSAKSRGAYLAKIARAAEEGPRRAHLSCGNQAHAYAAMPDKQDLATTRKPNIGIVTAYNDMLSAHQPYERYPDLIRQAAHVAGATAQVAGGVPAMCDGVTQGRPGMELSLFSRDVIALASGVALTHDTFDAALYLGVCDKIVPGLIIAAATFGHIPAVFVPAGPMPSGLPNDEKSKVRQQFATGEVGREALMAAEMASYHAPGTCTFYGTANTNQMLMEFMGLHLPGSSFVNPNTPLRDALTVAAVQRAAAITRLGNNYLPAGEILDERAFVNGIVGLMATGGSTNLVLHLPAMARAAGVILDLEDFHDLSEIVPLMARVYPNGLADVNHFHAAGGLGFMIGQLLDTGLLHQDVRTITGGGLEQYVKEPRLKDSQITWVDGARESLNDKILRPATAPFAPSGGLKQLSGNLGRGVIKISAVAPERHVIEAPARVFADQEEVKAAFKRGEFTEDVVVVVRFQGPRANGMPELHSLTPTLAVLQDRGLRVALVTDGRMSGASGKVPAAIHISPEAADEGPLARVRDGDIIRLDAANGSLSCLAADFDSREPAKHDPAPSAEGLGRELFAAFRANVGPATEGAAVVV</sequence>
<gene>
    <name evidence="9" type="primary">edd</name>
    <name evidence="13" type="ORF">GCM10017635_13960</name>
</gene>
<evidence type="ECO:0000256" key="8">
    <source>
        <dbReference type="ARBA" id="ARBA00023277"/>
    </source>
</evidence>